<comment type="caution">
    <text evidence="2">The sequence shown here is derived from an EMBL/GenBank/DDBJ whole genome shotgun (WGS) entry which is preliminary data.</text>
</comment>
<feature type="compositionally biased region" description="Low complexity" evidence="1">
    <location>
        <begin position="370"/>
        <end position="393"/>
    </location>
</feature>
<feature type="compositionally biased region" description="Low complexity" evidence="1">
    <location>
        <begin position="328"/>
        <end position="355"/>
    </location>
</feature>
<evidence type="ECO:0000313" key="3">
    <source>
        <dbReference type="Proteomes" id="UP000184267"/>
    </source>
</evidence>
<evidence type="ECO:0000313" key="2">
    <source>
        <dbReference type="EMBL" id="OJT15335.1"/>
    </source>
</evidence>
<dbReference type="EMBL" id="MNAD01000184">
    <property type="protein sequence ID" value="OJT15335.1"/>
    <property type="molecule type" value="Genomic_DNA"/>
</dbReference>
<protein>
    <submittedName>
        <fullName evidence="2">Uncharacterized protein</fullName>
    </submittedName>
</protein>
<dbReference type="OrthoDB" id="2756548at2759"/>
<feature type="compositionally biased region" description="Polar residues" evidence="1">
    <location>
        <begin position="398"/>
        <end position="409"/>
    </location>
</feature>
<feature type="region of interest" description="Disordered" evidence="1">
    <location>
        <begin position="447"/>
        <end position="555"/>
    </location>
</feature>
<proteinExistence type="predicted"/>
<name>A0A1M2W647_TRAPU</name>
<evidence type="ECO:0000256" key="1">
    <source>
        <dbReference type="SAM" id="MobiDB-lite"/>
    </source>
</evidence>
<accession>A0A1M2W647</accession>
<gene>
    <name evidence="2" type="ORF">TRAPUB_8131</name>
</gene>
<dbReference type="Proteomes" id="UP000184267">
    <property type="component" value="Unassembled WGS sequence"/>
</dbReference>
<feature type="compositionally biased region" description="Basic residues" evidence="1">
    <location>
        <begin position="483"/>
        <end position="499"/>
    </location>
</feature>
<dbReference type="AlphaFoldDB" id="A0A1M2W647"/>
<dbReference type="OMA" id="HPAHWAL"/>
<sequence length="555" mass="57991">MEGRSYLKYPIPDMHEVQPGVLATGQWTMHHPFVDAYLTALARLAPKQRPQQGPRASVPNTATTSPILPSHVLLDAHFPPLSLATLTSAPQSDVERVRWRAQHGGIASVYTVAQVITVQYELFPGPGSAWYAAQVPRLTEEKKRAVFALAALRVLNHPTHPAHWALWARNVLHRTAGVVDKVFQLRPCPIVSHVGWIGLPESVWALQGLHSAFVPPPPQPEKPKTGGMTLRKRKAAAASSFNSPPNEEVATRVSPRKRQRTTRAQAAAAAAPTASNSMLLDMTLPEAASDGAGAASKAAKQVLIDVAGASPVLQPLELALPDTATALSASPQDASASTSTSSSRSAASMSPSATRRSNRARRKPAQGPVTLSTPSASTPLSALSTPTTSPAPLEQSELENSARVQPTQDQRARAGSCGSSTAVSEAGEASEGTVVDLEAELVSVGRDAKGKRKAIEVDDAEAEAEPVGNSQGPIPTAPLAPKGGRKSRAKAPARPRKRVKIDEGSQDVPAPMCLAPDANGGANVPLPGAADTPVGLKKKATGGGAARKKGATRKA</sequence>
<dbReference type="STRING" id="154538.A0A1M2W647"/>
<feature type="compositionally biased region" description="Basic residues" evidence="1">
    <location>
        <begin position="536"/>
        <end position="555"/>
    </location>
</feature>
<keyword evidence="3" id="KW-1185">Reference proteome</keyword>
<feature type="region of interest" description="Disordered" evidence="1">
    <location>
        <begin position="214"/>
        <end position="263"/>
    </location>
</feature>
<reference evidence="2 3" key="1">
    <citation type="submission" date="2016-10" db="EMBL/GenBank/DDBJ databases">
        <title>Genome sequence of the basidiomycete white-rot fungus Trametes pubescens.</title>
        <authorList>
            <person name="Makela M.R."/>
            <person name="Granchi Z."/>
            <person name="Peng M."/>
            <person name="De Vries R.P."/>
            <person name="Grigoriev I."/>
            <person name="Riley R."/>
            <person name="Hilden K."/>
        </authorList>
    </citation>
    <scope>NUCLEOTIDE SEQUENCE [LARGE SCALE GENOMIC DNA]</scope>
    <source>
        <strain evidence="2 3">FBCC735</strain>
    </source>
</reference>
<organism evidence="2 3">
    <name type="scientific">Trametes pubescens</name>
    <name type="common">White-rot fungus</name>
    <dbReference type="NCBI Taxonomy" id="154538"/>
    <lineage>
        <taxon>Eukaryota</taxon>
        <taxon>Fungi</taxon>
        <taxon>Dikarya</taxon>
        <taxon>Basidiomycota</taxon>
        <taxon>Agaricomycotina</taxon>
        <taxon>Agaricomycetes</taxon>
        <taxon>Polyporales</taxon>
        <taxon>Polyporaceae</taxon>
        <taxon>Trametes</taxon>
    </lineage>
</organism>
<feature type="region of interest" description="Disordered" evidence="1">
    <location>
        <begin position="328"/>
        <end position="434"/>
    </location>
</feature>